<dbReference type="RefSeq" id="WP_134258968.1">
    <property type="nucleotide sequence ID" value="NZ_LDIM01000006.1"/>
</dbReference>
<comment type="caution">
    <text evidence="1">The sequence shown here is derived from an EMBL/GenBank/DDBJ whole genome shotgun (WGS) entry which is preliminary data.</text>
</comment>
<sequence>MINLTDFERKLVQIVRNRKIMGKEVTISILSKLMNRSKQEIRETVNKLKEKNVWLGFIQNVHE</sequence>
<protein>
    <submittedName>
        <fullName evidence="1">Uncharacterized protein</fullName>
    </submittedName>
</protein>
<reference evidence="1 2" key="1">
    <citation type="submission" date="2019-03" db="EMBL/GenBank/DDBJ databases">
        <authorList>
            <person name="Liu G."/>
        </authorList>
    </citation>
    <scope>NUCLEOTIDE SEQUENCE [LARGE SCALE GENOMIC DNA]</scope>
    <source>
        <strain evidence="1 2">DSM 19099</strain>
    </source>
</reference>
<proteinExistence type="predicted"/>
<dbReference type="Proteomes" id="UP000298210">
    <property type="component" value="Unassembled WGS sequence"/>
</dbReference>
<gene>
    <name evidence="1" type="ORF">E2L03_08725</name>
</gene>
<dbReference type="EMBL" id="SNUX01000002">
    <property type="protein sequence ID" value="TES49541.1"/>
    <property type="molecule type" value="Genomic_DNA"/>
</dbReference>
<name>A0A4Y7WMB9_9BACI</name>
<evidence type="ECO:0000313" key="1">
    <source>
        <dbReference type="EMBL" id="TES49541.1"/>
    </source>
</evidence>
<dbReference type="AlphaFoldDB" id="A0A4Y7WMB9"/>
<accession>A0A4Y7WMB9</accession>
<organism evidence="1 2">
    <name type="scientific">Shouchella lehensis</name>
    <dbReference type="NCBI Taxonomy" id="300825"/>
    <lineage>
        <taxon>Bacteria</taxon>
        <taxon>Bacillati</taxon>
        <taxon>Bacillota</taxon>
        <taxon>Bacilli</taxon>
        <taxon>Bacillales</taxon>
        <taxon>Bacillaceae</taxon>
        <taxon>Shouchella</taxon>
    </lineage>
</organism>
<evidence type="ECO:0000313" key="2">
    <source>
        <dbReference type="Proteomes" id="UP000298210"/>
    </source>
</evidence>